<dbReference type="EMBL" id="AP025592">
    <property type="protein sequence ID" value="BDG08978.1"/>
    <property type="molecule type" value="Genomic_DNA"/>
</dbReference>
<protein>
    <recommendedName>
        <fullName evidence="4">General secretion pathway protein C</fullName>
    </recommendedName>
</protein>
<sequence>MLDLFFRKYVWVVNALLLFAAAWLSAKTVNTVVGAAIRPTPQIDLRAAPPTPARPVAPAQVEPDKIYALIGQKPPAPAPAESAEAAPPPPRTCDDAKAAPVKATLRAQLVAGVIAEKPQWSIASITDLASRETRIYGVGDSFQGAKILAIGRMKEPHDITGQGYKMVAVVCHDGRKEFIDFEPGEAAAPAFQAATAPTPGAAAAALPPDGVKTVAENRYDVKRSVLDQSLSNMSSLATQARMVPNFKNGVANGFKLFSIQPNSLYASVGIENGDVVTKINGYEINSPDKALEVYQKLKEASHISLELERNGQPIRKEYNVTGP</sequence>
<dbReference type="SUPFAM" id="SSF50156">
    <property type="entry name" value="PDZ domain-like"/>
    <property type="match status" value="1"/>
</dbReference>
<evidence type="ECO:0000256" key="1">
    <source>
        <dbReference type="SAM" id="MobiDB-lite"/>
    </source>
</evidence>
<dbReference type="NCBIfam" id="NF041515">
    <property type="entry name" value="GspC_delta"/>
    <property type="match status" value="1"/>
</dbReference>
<evidence type="ECO:0000313" key="3">
    <source>
        <dbReference type="Proteomes" id="UP001162734"/>
    </source>
</evidence>
<keyword evidence="3" id="KW-1185">Reference proteome</keyword>
<feature type="region of interest" description="Disordered" evidence="1">
    <location>
        <begin position="73"/>
        <end position="96"/>
    </location>
</feature>
<proteinExistence type="predicted"/>
<name>A0ABN6N745_9BACT</name>
<dbReference type="InterPro" id="IPR036034">
    <property type="entry name" value="PDZ_sf"/>
</dbReference>
<dbReference type="Proteomes" id="UP001162734">
    <property type="component" value="Chromosome"/>
</dbReference>
<accession>A0ABN6N745</accession>
<reference evidence="3" key="1">
    <citation type="journal article" date="2022" name="Int. J. Syst. Evol. Microbiol.">
        <title>Anaeromyxobacter oryzae sp. nov., Anaeromyxobacter diazotrophicus sp. nov. and Anaeromyxobacter paludicola sp. nov., isolated from paddy soils.</title>
        <authorList>
            <person name="Itoh H."/>
            <person name="Xu Z."/>
            <person name="Mise K."/>
            <person name="Masuda Y."/>
            <person name="Ushijima N."/>
            <person name="Hayakawa C."/>
            <person name="Shiratori Y."/>
            <person name="Senoo K."/>
        </authorList>
    </citation>
    <scope>NUCLEOTIDE SEQUENCE [LARGE SCALE GENOMIC DNA]</scope>
    <source>
        <strain evidence="3">Red630</strain>
    </source>
</reference>
<evidence type="ECO:0000313" key="2">
    <source>
        <dbReference type="EMBL" id="BDG08978.1"/>
    </source>
</evidence>
<dbReference type="Gene3D" id="2.30.42.10">
    <property type="match status" value="1"/>
</dbReference>
<evidence type="ECO:0008006" key="4">
    <source>
        <dbReference type="Google" id="ProtNLM"/>
    </source>
</evidence>
<organism evidence="2 3">
    <name type="scientific">Anaeromyxobacter paludicola</name>
    <dbReference type="NCBI Taxonomy" id="2918171"/>
    <lineage>
        <taxon>Bacteria</taxon>
        <taxon>Pseudomonadati</taxon>
        <taxon>Myxococcota</taxon>
        <taxon>Myxococcia</taxon>
        <taxon>Myxococcales</taxon>
        <taxon>Cystobacterineae</taxon>
        <taxon>Anaeromyxobacteraceae</taxon>
        <taxon>Anaeromyxobacter</taxon>
    </lineage>
</organism>
<gene>
    <name evidence="2" type="ORF">AMPC_20910</name>
</gene>